<protein>
    <submittedName>
        <fullName evidence="1">Zinc ion binding protein</fullName>
    </submittedName>
</protein>
<dbReference type="EMBL" id="NBNE01000540">
    <property type="protein sequence ID" value="OWZ18761.1"/>
    <property type="molecule type" value="Genomic_DNA"/>
</dbReference>
<dbReference type="Proteomes" id="UP000198211">
    <property type="component" value="Unassembled WGS sequence"/>
</dbReference>
<evidence type="ECO:0000313" key="1">
    <source>
        <dbReference type="EMBL" id="OWZ18761.1"/>
    </source>
</evidence>
<keyword evidence="2" id="KW-1185">Reference proteome</keyword>
<accession>A0A225WM62</accession>
<evidence type="ECO:0000313" key="2">
    <source>
        <dbReference type="Proteomes" id="UP000198211"/>
    </source>
</evidence>
<gene>
    <name evidence="1" type="ORF">PHMEG_0007088</name>
</gene>
<dbReference type="OrthoDB" id="9977870at2759"/>
<dbReference type="AlphaFoldDB" id="A0A225WM62"/>
<sequence length="32" mass="3382">MQCPNCGIGVTRIDGCNTMTCICGSHFSYLGV</sequence>
<proteinExistence type="predicted"/>
<dbReference type="Gene3D" id="1.20.120.1750">
    <property type="match status" value="1"/>
</dbReference>
<comment type="caution">
    <text evidence="1">The sequence shown here is derived from an EMBL/GenBank/DDBJ whole genome shotgun (WGS) entry which is preliminary data.</text>
</comment>
<dbReference type="Pfam" id="PF26200">
    <property type="entry name" value="Rcat_RNF216"/>
    <property type="match status" value="1"/>
</dbReference>
<name>A0A225WM62_9STRA</name>
<reference evidence="2" key="1">
    <citation type="submission" date="2017-03" db="EMBL/GenBank/DDBJ databases">
        <title>Phytopthora megakarya and P. palmivora, two closely related causual agents of cacao black pod achieved similar genome size and gene model numbers by different mechanisms.</title>
        <authorList>
            <person name="Ali S."/>
            <person name="Shao J."/>
            <person name="Larry D.J."/>
            <person name="Kronmiller B."/>
            <person name="Shen D."/>
            <person name="Strem M.D."/>
            <person name="Melnick R.L."/>
            <person name="Guiltinan M.J."/>
            <person name="Tyler B.M."/>
            <person name="Meinhardt L.W."/>
            <person name="Bailey B.A."/>
        </authorList>
    </citation>
    <scope>NUCLEOTIDE SEQUENCE [LARGE SCALE GENOMIC DNA]</scope>
    <source>
        <strain evidence="2">zdho120</strain>
    </source>
</reference>
<dbReference type="SUPFAM" id="SSF57850">
    <property type="entry name" value="RING/U-box"/>
    <property type="match status" value="1"/>
</dbReference>
<organism evidence="1 2">
    <name type="scientific">Phytophthora megakarya</name>
    <dbReference type="NCBI Taxonomy" id="4795"/>
    <lineage>
        <taxon>Eukaryota</taxon>
        <taxon>Sar</taxon>
        <taxon>Stramenopiles</taxon>
        <taxon>Oomycota</taxon>
        <taxon>Peronosporomycetes</taxon>
        <taxon>Peronosporales</taxon>
        <taxon>Peronosporaceae</taxon>
        <taxon>Phytophthora</taxon>
    </lineage>
</organism>